<dbReference type="Pfam" id="PF02995">
    <property type="entry name" value="DUF229"/>
    <property type="match status" value="1"/>
</dbReference>
<dbReference type="GO" id="GO:0005615">
    <property type="term" value="C:extracellular space"/>
    <property type="evidence" value="ECO:0007669"/>
    <property type="project" value="TreeGrafter"/>
</dbReference>
<dbReference type="PANTHER" id="PTHR10974:SF75">
    <property type="entry name" value="SULFATASE DOMAIN-CONTAINING PROTEIN"/>
    <property type="match status" value="1"/>
</dbReference>
<dbReference type="InterPro" id="IPR017850">
    <property type="entry name" value="Alkaline_phosphatase_core_sf"/>
</dbReference>
<dbReference type="Proteomes" id="UP000095284">
    <property type="component" value="Unplaced"/>
</dbReference>
<sequence>MEIVVRRVAGVGGGLEFLFGVRLLAIGTARGGSLLVLPSKQGYIETTPWIRFGTEGIAPAGDIVQIWCKKGLRTTYQFLHHQIYKGPSSPSTDQFANHHRPNVHILVVDSASMPHLRRALPNTMEYLSKEMGAEFFLFHNKKAAGTVAQSHVLLMGKLVERYMNRPKAKPFPWFWTSEVEACSANSTFVLKHFKEKGYKVLLSEDWTCNLFSSCRNNETLPVDHYMSLYWVKLKHLFPETDALSNFGPAGRMYYHSNLWPRYCIQRHEEMFKYLEDFMEKYKNEPQFTVTWLGYLQHDWRGDLYQHDQSFLNFFKRIKNQTADSHFFFLGDHGNRLYADKTIFWDRAEDMNPALIYIPPRDLKNNRQVMRRIRQNSQQLVSTMDIYATLVDIVKQTDNYTSPETQPHLADLQKLKGSSLLRELIQPRNCDTLDLSYEHCLCQDLAPKTRTHPLTEVLTKAAIDYFNSVIQESADKDICAELKLAQDYEPYVEEYQNNVPAYPEAKVYVVTLKTHPGNALFNPYVMMHNNGTTEVVSFVTRKNAWGHQARCVHERHNTITFSENFCFCKNLLNNTSEVNKVNNK</sequence>
<dbReference type="AlphaFoldDB" id="A0A1I7RXV7"/>
<reference evidence="2" key="1">
    <citation type="submission" date="2016-11" db="UniProtKB">
        <authorList>
            <consortium name="WormBaseParasite"/>
        </authorList>
    </citation>
    <scope>IDENTIFICATION</scope>
</reference>
<dbReference type="Gene3D" id="3.40.720.10">
    <property type="entry name" value="Alkaline Phosphatase, subunit A"/>
    <property type="match status" value="1"/>
</dbReference>
<organism evidence="1 2">
    <name type="scientific">Bursaphelenchus xylophilus</name>
    <name type="common">Pinewood nematode worm</name>
    <name type="synonym">Aphelenchoides xylophilus</name>
    <dbReference type="NCBI Taxonomy" id="6326"/>
    <lineage>
        <taxon>Eukaryota</taxon>
        <taxon>Metazoa</taxon>
        <taxon>Ecdysozoa</taxon>
        <taxon>Nematoda</taxon>
        <taxon>Chromadorea</taxon>
        <taxon>Rhabditida</taxon>
        <taxon>Tylenchina</taxon>
        <taxon>Tylenchomorpha</taxon>
        <taxon>Aphelenchoidea</taxon>
        <taxon>Aphelenchoididae</taxon>
        <taxon>Bursaphelenchus</taxon>
    </lineage>
</organism>
<evidence type="ECO:0000313" key="1">
    <source>
        <dbReference type="Proteomes" id="UP000095284"/>
    </source>
</evidence>
<protein>
    <submittedName>
        <fullName evidence="2">Sulfatase domain-containing protein</fullName>
    </submittedName>
</protein>
<dbReference type="InterPro" id="IPR004245">
    <property type="entry name" value="DUF229"/>
</dbReference>
<dbReference type="PANTHER" id="PTHR10974">
    <property type="entry name" value="FI08016P-RELATED"/>
    <property type="match status" value="1"/>
</dbReference>
<name>A0A1I7RXV7_BURXY</name>
<proteinExistence type="predicted"/>
<evidence type="ECO:0000313" key="2">
    <source>
        <dbReference type="WBParaSite" id="BXY_0557400.1"/>
    </source>
</evidence>
<dbReference type="WBParaSite" id="BXY_0557400.1">
    <property type="protein sequence ID" value="BXY_0557400.1"/>
    <property type="gene ID" value="BXY_0557400"/>
</dbReference>
<dbReference type="SUPFAM" id="SSF53649">
    <property type="entry name" value="Alkaline phosphatase-like"/>
    <property type="match status" value="1"/>
</dbReference>
<accession>A0A1I7RXV7</accession>